<dbReference type="EMBL" id="JALJOS010000019">
    <property type="protein sequence ID" value="KAK9827152.1"/>
    <property type="molecule type" value="Genomic_DNA"/>
</dbReference>
<name>A0AAW1SFA8_9CHLO</name>
<evidence type="ECO:0000313" key="3">
    <source>
        <dbReference type="EMBL" id="KAK9844522.1"/>
    </source>
</evidence>
<sequence length="73" mass="8418">MGRRTAPCSSKKQLGSKKNRNSRSTLYKTKSPHWKPPYNCSKKISKGKYSTCNKQPSKPKMTTLLFKLNRRSL</sequence>
<proteinExistence type="predicted"/>
<accession>A0AAW1SFA8</accession>
<comment type="caution">
    <text evidence="3">The sequence shown here is derived from an EMBL/GenBank/DDBJ whole genome shotgun (WGS) entry which is preliminary data.</text>
</comment>
<reference evidence="3 4" key="1">
    <citation type="journal article" date="2024" name="Nat. Commun.">
        <title>Phylogenomics reveals the evolutionary origins of lichenization in chlorophyte algae.</title>
        <authorList>
            <person name="Puginier C."/>
            <person name="Libourel C."/>
            <person name="Otte J."/>
            <person name="Skaloud P."/>
            <person name="Haon M."/>
            <person name="Grisel S."/>
            <person name="Petersen M."/>
            <person name="Berrin J.G."/>
            <person name="Delaux P.M."/>
            <person name="Dal Grande F."/>
            <person name="Keller J."/>
        </authorList>
    </citation>
    <scope>NUCLEOTIDE SEQUENCE [LARGE SCALE GENOMIC DNA]</scope>
    <source>
        <strain evidence="3 4">SAG 2145</strain>
    </source>
</reference>
<dbReference type="EMBL" id="JALJOS010000001">
    <property type="protein sequence ID" value="KAK9844522.1"/>
    <property type="molecule type" value="Genomic_DNA"/>
</dbReference>
<feature type="region of interest" description="Disordered" evidence="1">
    <location>
        <begin position="1"/>
        <end position="40"/>
    </location>
</feature>
<evidence type="ECO:0000256" key="1">
    <source>
        <dbReference type="SAM" id="MobiDB-lite"/>
    </source>
</evidence>
<dbReference type="AlphaFoldDB" id="A0AAW1SFA8"/>
<keyword evidence="4" id="KW-1185">Reference proteome</keyword>
<evidence type="ECO:0000313" key="2">
    <source>
        <dbReference type="EMBL" id="KAK9827152.1"/>
    </source>
</evidence>
<reference evidence="3" key="2">
    <citation type="submission" date="2024-04" db="EMBL/GenBank/DDBJ databases">
        <authorList>
            <person name="Dal Grande F."/>
            <person name="Keller J."/>
            <person name="Delaux P.-M."/>
        </authorList>
    </citation>
    <scope>NUCLEOTIDE SEQUENCE</scope>
    <source>
        <strain evidence="3">SAG 2145</strain>
    </source>
</reference>
<dbReference type="Proteomes" id="UP001438707">
    <property type="component" value="Unassembled WGS sequence"/>
</dbReference>
<protein>
    <submittedName>
        <fullName evidence="3">Uncharacterized protein</fullName>
    </submittedName>
</protein>
<evidence type="ECO:0000313" key="4">
    <source>
        <dbReference type="Proteomes" id="UP001438707"/>
    </source>
</evidence>
<organism evidence="3 4">
    <name type="scientific">Apatococcus lobatus</name>
    <dbReference type="NCBI Taxonomy" id="904363"/>
    <lineage>
        <taxon>Eukaryota</taxon>
        <taxon>Viridiplantae</taxon>
        <taxon>Chlorophyta</taxon>
        <taxon>core chlorophytes</taxon>
        <taxon>Trebouxiophyceae</taxon>
        <taxon>Chlorellales</taxon>
        <taxon>Chlorellaceae</taxon>
        <taxon>Apatococcus</taxon>
    </lineage>
</organism>
<gene>
    <name evidence="3" type="ORF">WJX74_003548</name>
    <name evidence="2" type="ORF">WJX74_008383</name>
</gene>